<dbReference type="InterPro" id="IPR012337">
    <property type="entry name" value="RNaseH-like_sf"/>
</dbReference>
<dbReference type="OrthoDB" id="8736397at2"/>
<dbReference type="Proteomes" id="UP000076852">
    <property type="component" value="Chromosome 1"/>
</dbReference>
<gene>
    <name evidence="3" type="ORF">AYM40_10575</name>
</gene>
<dbReference type="PROSITE" id="PS50994">
    <property type="entry name" value="INTEGRASE"/>
    <property type="match status" value="1"/>
</dbReference>
<dbReference type="AlphaFoldDB" id="A0A167VYP2"/>
<dbReference type="SUPFAM" id="SSF53098">
    <property type="entry name" value="Ribonuclease H-like"/>
    <property type="match status" value="1"/>
</dbReference>
<evidence type="ECO:0000313" key="4">
    <source>
        <dbReference type="Proteomes" id="UP000076852"/>
    </source>
</evidence>
<dbReference type="Gene3D" id="3.30.420.10">
    <property type="entry name" value="Ribonuclease H-like superfamily/Ribonuclease H"/>
    <property type="match status" value="1"/>
</dbReference>
<dbReference type="STRING" id="1804984.AYM40_10575"/>
<organism evidence="3 4">
    <name type="scientific">Paraburkholderia phytofirmans OLGA172</name>
    <dbReference type="NCBI Taxonomy" id="1417228"/>
    <lineage>
        <taxon>Bacteria</taxon>
        <taxon>Pseudomonadati</taxon>
        <taxon>Pseudomonadota</taxon>
        <taxon>Betaproteobacteria</taxon>
        <taxon>Burkholderiales</taxon>
        <taxon>Burkholderiaceae</taxon>
        <taxon>Paraburkholderia</taxon>
    </lineage>
</organism>
<feature type="region of interest" description="Disordered" evidence="1">
    <location>
        <begin position="530"/>
        <end position="551"/>
    </location>
</feature>
<accession>A0A167VYP2</accession>
<feature type="domain" description="Integrase catalytic" evidence="2">
    <location>
        <begin position="129"/>
        <end position="356"/>
    </location>
</feature>
<sequence>MPFNGVSTRKDENGNYKKGNPCGMLAVFFDQFPEIEDELERLFLKRGKGPFEKRITIMTLAARMQEMARAAGLKDTQWPLCSSDHGYEAIRRWAKRLVGENPEQFIRARFGRQAAKNLRKGKGEPSVVENLRPLAGRELDFHKVDEACVIDVEDPNGATLCFPMERFHLGIIVGEYPQVVFGYAIVLEATPSARAVLNVMENCLFPSIDGEAKISLTGKGNVVTSALIPELRGNGFSLLKVDNGSSNIALDCVSNIMDVVGCAITFGAPGNWWARPMIENFFGIFTRKTGQQLPSSFGTGPRDPMREEPIETAHRLHISYFDLVDTFEEFIEQYNRRQPSKKTSGQTPVDMIKALLNNKKSGVFPQPLPVENENSWCLLAHTVEATIRGSQKRGERPFIKIDKTVYTSPTMSKDFELVGKQAYVFIHRRNANIAIAITKDDQRYLGRLVPDRDARRHPLPVDMRKMLNAFLRKQRFDLATVGAVRIYVQSKTDEIRTSKGIGGRRASLKLADLHQKIEQMAHDELASKADASLKEQPSQSRISRPPVPHWPTETQPIVALLDVRRNLRQRGRGF</sequence>
<dbReference type="GO" id="GO:0003676">
    <property type="term" value="F:nucleic acid binding"/>
    <property type="evidence" value="ECO:0007669"/>
    <property type="project" value="InterPro"/>
</dbReference>
<evidence type="ECO:0000256" key="1">
    <source>
        <dbReference type="SAM" id="MobiDB-lite"/>
    </source>
</evidence>
<dbReference type="EMBL" id="CP014578">
    <property type="protein sequence ID" value="ANB72757.1"/>
    <property type="molecule type" value="Genomic_DNA"/>
</dbReference>
<evidence type="ECO:0000259" key="2">
    <source>
        <dbReference type="PROSITE" id="PS50994"/>
    </source>
</evidence>
<dbReference type="KEGG" id="buz:AYM40_10575"/>
<evidence type="ECO:0000313" key="3">
    <source>
        <dbReference type="EMBL" id="ANB72757.1"/>
    </source>
</evidence>
<name>A0A167VYP2_9BURK</name>
<proteinExistence type="predicted"/>
<dbReference type="GO" id="GO:0015074">
    <property type="term" value="P:DNA integration"/>
    <property type="evidence" value="ECO:0007669"/>
    <property type="project" value="InterPro"/>
</dbReference>
<protein>
    <recommendedName>
        <fullName evidence="2">Integrase catalytic domain-containing protein</fullName>
    </recommendedName>
</protein>
<dbReference type="InterPro" id="IPR036397">
    <property type="entry name" value="RNaseH_sf"/>
</dbReference>
<dbReference type="InterPro" id="IPR001584">
    <property type="entry name" value="Integrase_cat-core"/>
</dbReference>
<dbReference type="RefSeq" id="WP_063496180.1">
    <property type="nucleotide sequence ID" value="NZ_CP014578.1"/>
</dbReference>
<reference evidence="3 4" key="1">
    <citation type="journal article" date="2016" name="Gene">
        <title>PacBio SMRT assembly of a complex multi-replicon genome reveals chlorocatechol degradative operon in a region of genome plasticity.</title>
        <authorList>
            <person name="Ricker N."/>
            <person name="Shen S.Y."/>
            <person name="Goordial J."/>
            <person name="Jin S."/>
            <person name="Fulthorpe R.R."/>
        </authorList>
    </citation>
    <scope>NUCLEOTIDE SEQUENCE [LARGE SCALE GENOMIC DNA]</scope>
    <source>
        <strain evidence="3 4">OLGA172</strain>
    </source>
</reference>
<keyword evidence="4" id="KW-1185">Reference proteome</keyword>